<dbReference type="InterPro" id="IPR050111">
    <property type="entry name" value="C-type_lectin/snaclec_domain"/>
</dbReference>
<evidence type="ECO:0000256" key="2">
    <source>
        <dbReference type="SAM" id="SignalP"/>
    </source>
</evidence>
<feature type="signal peptide" evidence="2">
    <location>
        <begin position="1"/>
        <end position="21"/>
    </location>
</feature>
<dbReference type="PANTHER" id="PTHR22803">
    <property type="entry name" value="MANNOSE, PHOSPHOLIPASE, LECTIN RECEPTOR RELATED"/>
    <property type="match status" value="1"/>
</dbReference>
<dbReference type="Proteomes" id="UP001497497">
    <property type="component" value="Unassembled WGS sequence"/>
</dbReference>
<dbReference type="InterPro" id="IPR016187">
    <property type="entry name" value="CTDL_fold"/>
</dbReference>
<feature type="compositionally biased region" description="Low complexity" evidence="1">
    <location>
        <begin position="159"/>
        <end position="213"/>
    </location>
</feature>
<dbReference type="InterPro" id="IPR016186">
    <property type="entry name" value="C-type_lectin-like/link_sf"/>
</dbReference>
<feature type="non-terminal residue" evidence="4">
    <location>
        <position position="224"/>
    </location>
</feature>
<dbReference type="Pfam" id="PF00059">
    <property type="entry name" value="Lectin_C"/>
    <property type="match status" value="1"/>
</dbReference>
<name>A0AAV2H6G1_LYMST</name>
<dbReference type="CDD" id="cd00037">
    <property type="entry name" value="CLECT"/>
    <property type="match status" value="1"/>
</dbReference>
<reference evidence="4 5" key="1">
    <citation type="submission" date="2024-04" db="EMBL/GenBank/DDBJ databases">
        <authorList>
            <consortium name="Genoscope - CEA"/>
            <person name="William W."/>
        </authorList>
    </citation>
    <scope>NUCLEOTIDE SEQUENCE [LARGE SCALE GENOMIC DNA]</scope>
</reference>
<feature type="chain" id="PRO_5043393645" description="C-type lectin domain-containing protein" evidence="2">
    <location>
        <begin position="22"/>
        <end position="224"/>
    </location>
</feature>
<dbReference type="AlphaFoldDB" id="A0AAV2H6G1"/>
<evidence type="ECO:0000259" key="3">
    <source>
        <dbReference type="PROSITE" id="PS50041"/>
    </source>
</evidence>
<evidence type="ECO:0000256" key="1">
    <source>
        <dbReference type="SAM" id="MobiDB-lite"/>
    </source>
</evidence>
<feature type="domain" description="C-type lectin" evidence="3">
    <location>
        <begin position="33"/>
        <end position="153"/>
    </location>
</feature>
<accession>A0AAV2H6G1</accession>
<dbReference type="Gene3D" id="3.10.100.10">
    <property type="entry name" value="Mannose-Binding Protein A, subunit A"/>
    <property type="match status" value="1"/>
</dbReference>
<dbReference type="SMART" id="SM00034">
    <property type="entry name" value="CLECT"/>
    <property type="match status" value="1"/>
</dbReference>
<comment type="caution">
    <text evidence="4">The sequence shown here is derived from an EMBL/GenBank/DDBJ whole genome shotgun (WGS) entry which is preliminary data.</text>
</comment>
<dbReference type="InterPro" id="IPR001304">
    <property type="entry name" value="C-type_lectin-like"/>
</dbReference>
<protein>
    <recommendedName>
        <fullName evidence="3">C-type lectin domain-containing protein</fullName>
    </recommendedName>
</protein>
<proteinExistence type="predicted"/>
<dbReference type="PROSITE" id="PS50041">
    <property type="entry name" value="C_TYPE_LECTIN_2"/>
    <property type="match status" value="1"/>
</dbReference>
<dbReference type="EMBL" id="CAXITT010000046">
    <property type="protein sequence ID" value="CAL1529294.1"/>
    <property type="molecule type" value="Genomic_DNA"/>
</dbReference>
<keyword evidence="2" id="KW-0732">Signal</keyword>
<dbReference type="SUPFAM" id="SSF56436">
    <property type="entry name" value="C-type lectin-like"/>
    <property type="match status" value="1"/>
</dbReference>
<evidence type="ECO:0000313" key="5">
    <source>
        <dbReference type="Proteomes" id="UP001497497"/>
    </source>
</evidence>
<evidence type="ECO:0000313" key="4">
    <source>
        <dbReference type="EMBL" id="CAL1529294.1"/>
    </source>
</evidence>
<gene>
    <name evidence="4" type="ORF">GSLYS_00003449001</name>
</gene>
<feature type="region of interest" description="Disordered" evidence="1">
    <location>
        <begin position="159"/>
        <end position="224"/>
    </location>
</feature>
<feature type="compositionally biased region" description="Polar residues" evidence="1">
    <location>
        <begin position="214"/>
        <end position="224"/>
    </location>
</feature>
<sequence>MERSHVHILLFLTLINPSVRSASACLWKNSFEFEGKCFEDNKTALTYTEARDGCLSIGGVLATVKSKAQIEHAVSYMPPNAEFWIGANDNAVEGNWVWEDDGAPATELSGIWDSNDDEPTNKAGENCGLISLYPTAKSAFDRMCDATYGFLCMEKDPVTSTITTNDPATTNTAASTTETSAATNTAGSTTETSAVTNTAGSTTDTSATALTTSIQPTTSSKPLT</sequence>
<organism evidence="4 5">
    <name type="scientific">Lymnaea stagnalis</name>
    <name type="common">Great pond snail</name>
    <name type="synonym">Helix stagnalis</name>
    <dbReference type="NCBI Taxonomy" id="6523"/>
    <lineage>
        <taxon>Eukaryota</taxon>
        <taxon>Metazoa</taxon>
        <taxon>Spiralia</taxon>
        <taxon>Lophotrochozoa</taxon>
        <taxon>Mollusca</taxon>
        <taxon>Gastropoda</taxon>
        <taxon>Heterobranchia</taxon>
        <taxon>Euthyneura</taxon>
        <taxon>Panpulmonata</taxon>
        <taxon>Hygrophila</taxon>
        <taxon>Lymnaeoidea</taxon>
        <taxon>Lymnaeidae</taxon>
        <taxon>Lymnaea</taxon>
    </lineage>
</organism>
<keyword evidence="5" id="KW-1185">Reference proteome</keyword>